<feature type="compositionally biased region" description="Low complexity" evidence="1">
    <location>
        <begin position="69"/>
        <end position="85"/>
    </location>
</feature>
<sequence length="106" mass="10597">MLLIAATELERLVDVPDPSAPDSAPTEALGLLHLSSAQMAAKAGRGQGSTAHVRATGSAGARGRGPDRTTGTSAGANAASNAGSTCVTRSTGCCRDRRAGCTCRRT</sequence>
<evidence type="ECO:0000256" key="1">
    <source>
        <dbReference type="SAM" id="MobiDB-lite"/>
    </source>
</evidence>
<accession>A0ABS2S2W1</accession>
<organism evidence="2 3">
    <name type="scientific">Saccharothrix algeriensis</name>
    <dbReference type="NCBI Taxonomy" id="173560"/>
    <lineage>
        <taxon>Bacteria</taxon>
        <taxon>Bacillati</taxon>
        <taxon>Actinomycetota</taxon>
        <taxon>Actinomycetes</taxon>
        <taxon>Pseudonocardiales</taxon>
        <taxon>Pseudonocardiaceae</taxon>
        <taxon>Saccharothrix</taxon>
    </lineage>
</organism>
<comment type="caution">
    <text evidence="2">The sequence shown here is derived from an EMBL/GenBank/DDBJ whole genome shotgun (WGS) entry which is preliminary data.</text>
</comment>
<proteinExistence type="predicted"/>
<keyword evidence="3" id="KW-1185">Reference proteome</keyword>
<reference evidence="2 3" key="1">
    <citation type="submission" date="2021-01" db="EMBL/GenBank/DDBJ databases">
        <title>Sequencing the genomes of 1000 actinobacteria strains.</title>
        <authorList>
            <person name="Klenk H.-P."/>
        </authorList>
    </citation>
    <scope>NUCLEOTIDE SEQUENCE [LARGE SCALE GENOMIC DNA]</scope>
    <source>
        <strain evidence="2 3">DSM 44581</strain>
    </source>
</reference>
<feature type="region of interest" description="Disordered" evidence="1">
    <location>
        <begin position="42"/>
        <end position="92"/>
    </location>
</feature>
<name>A0ABS2S2W1_9PSEU</name>
<gene>
    <name evidence="2" type="ORF">JOE68_001455</name>
</gene>
<dbReference type="Proteomes" id="UP001195724">
    <property type="component" value="Unassembled WGS sequence"/>
</dbReference>
<dbReference type="RefSeq" id="WP_204841539.1">
    <property type="nucleotide sequence ID" value="NZ_JAFBCL010000001.1"/>
</dbReference>
<evidence type="ECO:0000313" key="2">
    <source>
        <dbReference type="EMBL" id="MBM7810590.1"/>
    </source>
</evidence>
<evidence type="ECO:0000313" key="3">
    <source>
        <dbReference type="Proteomes" id="UP001195724"/>
    </source>
</evidence>
<dbReference type="EMBL" id="JAFBCL010000001">
    <property type="protein sequence ID" value="MBM7810590.1"/>
    <property type="molecule type" value="Genomic_DNA"/>
</dbReference>
<protein>
    <submittedName>
        <fullName evidence="2">Uncharacterized protein</fullName>
    </submittedName>
</protein>